<organism evidence="2 3">
    <name type="scientific">Lasiosphaeris hirsuta</name>
    <dbReference type="NCBI Taxonomy" id="260670"/>
    <lineage>
        <taxon>Eukaryota</taxon>
        <taxon>Fungi</taxon>
        <taxon>Dikarya</taxon>
        <taxon>Ascomycota</taxon>
        <taxon>Pezizomycotina</taxon>
        <taxon>Sordariomycetes</taxon>
        <taxon>Sordariomycetidae</taxon>
        <taxon>Sordariales</taxon>
        <taxon>Lasiosphaeriaceae</taxon>
        <taxon>Lasiosphaeris</taxon>
    </lineage>
</organism>
<accession>A0AA40E0H5</accession>
<dbReference type="Proteomes" id="UP001172102">
    <property type="component" value="Unassembled WGS sequence"/>
</dbReference>
<feature type="region of interest" description="Disordered" evidence="1">
    <location>
        <begin position="111"/>
        <end position="133"/>
    </location>
</feature>
<keyword evidence="3" id="KW-1185">Reference proteome</keyword>
<name>A0AA40E0H5_9PEZI</name>
<dbReference type="AlphaFoldDB" id="A0AA40E0H5"/>
<evidence type="ECO:0000313" key="3">
    <source>
        <dbReference type="Proteomes" id="UP001172102"/>
    </source>
</evidence>
<evidence type="ECO:0000313" key="2">
    <source>
        <dbReference type="EMBL" id="KAK0720427.1"/>
    </source>
</evidence>
<gene>
    <name evidence="2" type="ORF">B0H67DRAFT_576068</name>
</gene>
<proteinExistence type="predicted"/>
<dbReference type="EMBL" id="JAUKUA010000003">
    <property type="protein sequence ID" value="KAK0720427.1"/>
    <property type="molecule type" value="Genomic_DNA"/>
</dbReference>
<protein>
    <submittedName>
        <fullName evidence="2">Uncharacterized protein</fullName>
    </submittedName>
</protein>
<evidence type="ECO:0000256" key="1">
    <source>
        <dbReference type="SAM" id="MobiDB-lite"/>
    </source>
</evidence>
<sequence>MKFELRSLLTGCFLVPADRKVVEGSSVTKAVKGLESSNAGTVHPPYDDLGRASQGLTPCRTHSRATCLVAPQVGKIATFHHWHAKAKSCQVLVPQSFLCVVINGIMSNPVEERQRRPSKTMLRSEPPQGIISSPRKRLQSIWNRLRSGASTNIESPARVGGALCFWRALR</sequence>
<reference evidence="2" key="1">
    <citation type="submission" date="2023-06" db="EMBL/GenBank/DDBJ databases">
        <title>Genome-scale phylogeny and comparative genomics of the fungal order Sordariales.</title>
        <authorList>
            <consortium name="Lawrence Berkeley National Laboratory"/>
            <person name="Hensen N."/>
            <person name="Bonometti L."/>
            <person name="Westerberg I."/>
            <person name="Brannstrom I.O."/>
            <person name="Guillou S."/>
            <person name="Cros-Aarteil S."/>
            <person name="Calhoun S."/>
            <person name="Haridas S."/>
            <person name="Kuo A."/>
            <person name="Mondo S."/>
            <person name="Pangilinan J."/>
            <person name="Riley R."/>
            <person name="Labutti K."/>
            <person name="Andreopoulos B."/>
            <person name="Lipzen A."/>
            <person name="Chen C."/>
            <person name="Yanf M."/>
            <person name="Daum C."/>
            <person name="Ng V."/>
            <person name="Clum A."/>
            <person name="Steindorff A."/>
            <person name="Ohm R."/>
            <person name="Martin F."/>
            <person name="Silar P."/>
            <person name="Natvig D."/>
            <person name="Lalanne C."/>
            <person name="Gautier V."/>
            <person name="Ament-Velasquez S.L."/>
            <person name="Kruys A."/>
            <person name="Hutchinson M.I."/>
            <person name="Powell A.J."/>
            <person name="Barry K."/>
            <person name="Miller A.N."/>
            <person name="Grigoriev I.V."/>
            <person name="Debuchy R."/>
            <person name="Gladieux P."/>
            <person name="Thoren M.H."/>
            <person name="Johannesson H."/>
        </authorList>
    </citation>
    <scope>NUCLEOTIDE SEQUENCE</scope>
    <source>
        <strain evidence="2">SMH4607-1</strain>
    </source>
</reference>
<comment type="caution">
    <text evidence="2">The sequence shown here is derived from an EMBL/GenBank/DDBJ whole genome shotgun (WGS) entry which is preliminary data.</text>
</comment>